<dbReference type="Proteomes" id="UP000038055">
    <property type="component" value="Unassembled WGS sequence"/>
</dbReference>
<keyword evidence="4" id="KW-1185">Reference proteome</keyword>
<dbReference type="GeneID" id="96780580"/>
<evidence type="ECO:0000313" key="2">
    <source>
        <dbReference type="EMBL" id="ATA67518.1"/>
    </source>
</evidence>
<evidence type="ECO:0000313" key="5">
    <source>
        <dbReference type="Proteomes" id="UP000242855"/>
    </source>
</evidence>
<feature type="domain" description="IraD/Gp25-like" evidence="1">
    <location>
        <begin position="31"/>
        <end position="108"/>
    </location>
</feature>
<dbReference type="InterPro" id="IPR007048">
    <property type="entry name" value="IraD/Gp25-like"/>
</dbReference>
<dbReference type="Gene3D" id="3.10.450.40">
    <property type="match status" value="1"/>
</dbReference>
<dbReference type="Pfam" id="PF04965">
    <property type="entry name" value="GPW_gp25"/>
    <property type="match status" value="1"/>
</dbReference>
<evidence type="ECO:0000259" key="1">
    <source>
        <dbReference type="Pfam" id="PF04965"/>
    </source>
</evidence>
<evidence type="ECO:0000313" key="3">
    <source>
        <dbReference type="EMBL" id="CEN35849.1"/>
    </source>
</evidence>
<dbReference type="KEGG" id="ccyn:CGC48_02075"/>
<evidence type="ECO:0000313" key="4">
    <source>
        <dbReference type="Proteomes" id="UP000038055"/>
    </source>
</evidence>
<name>A0A0B7HBC6_9FLAO</name>
<protein>
    <submittedName>
        <fullName evidence="2">Type VI secretion system baseplate protein TssE</fullName>
    </submittedName>
</protein>
<dbReference type="AlphaFoldDB" id="A0A0B7HBC6"/>
<dbReference type="SUPFAM" id="SSF160719">
    <property type="entry name" value="gpW/gp25-like"/>
    <property type="match status" value="1"/>
</dbReference>
<dbReference type="RefSeq" id="WP_041992173.1">
    <property type="nucleotide sequence ID" value="NZ_BOQH01000001.1"/>
</dbReference>
<reference evidence="4" key="2">
    <citation type="submission" date="2015-01" db="EMBL/GenBank/DDBJ databases">
        <authorList>
            <person name="MANFREDI Pablo"/>
        </authorList>
    </citation>
    <scope>NUCLEOTIDE SEQUENCE [LARGE SCALE GENOMIC DNA]</scope>
    <source>
        <strain evidence="4">Ccyn2B</strain>
    </source>
</reference>
<gene>
    <name evidence="3" type="ORF">CCYN2B_290031</name>
    <name evidence="2" type="ORF">CGC48_02075</name>
</gene>
<proteinExistence type="predicted"/>
<dbReference type="EMBL" id="CP022378">
    <property type="protein sequence ID" value="ATA67518.1"/>
    <property type="molecule type" value="Genomic_DNA"/>
</dbReference>
<dbReference type="EMBL" id="CDOD01000022">
    <property type="protein sequence ID" value="CEN35849.1"/>
    <property type="molecule type" value="Genomic_DNA"/>
</dbReference>
<reference evidence="3" key="1">
    <citation type="submission" date="2015-01" db="EMBL/GenBank/DDBJ databases">
        <authorList>
            <person name="Xiang T."/>
            <person name="Song Y."/>
            <person name="Huang L."/>
            <person name="Wang B."/>
            <person name="Wu P."/>
        </authorList>
    </citation>
    <scope>NUCLEOTIDE SEQUENCE [LARGE SCALE GENOMIC DNA]</scope>
    <source>
        <strain evidence="3">Ccyn2B</strain>
    </source>
</reference>
<sequence length="149" mass="17538">MKIGSDQSYYKFPVNFKNLLEEKETDKCSEIESIDGHIDLLITTCPGEHSFDKQYGTTIWEMDFEYIVSVGKWKDRFIGYLSESIAKYEPRITNCQFRLEITEVEQEDKLSKNVNIHKCVDIYLQAIIKSTEEPCTFHYRLYLSPLSKK</sequence>
<accession>A0A0B7HBC6</accession>
<dbReference type="Proteomes" id="UP000242855">
    <property type="component" value="Chromosome"/>
</dbReference>
<organism evidence="3 4">
    <name type="scientific">Capnocytophaga cynodegmi</name>
    <dbReference type="NCBI Taxonomy" id="28189"/>
    <lineage>
        <taxon>Bacteria</taxon>
        <taxon>Pseudomonadati</taxon>
        <taxon>Bacteroidota</taxon>
        <taxon>Flavobacteriia</taxon>
        <taxon>Flavobacteriales</taxon>
        <taxon>Flavobacteriaceae</taxon>
        <taxon>Capnocytophaga</taxon>
    </lineage>
</organism>
<reference evidence="2 5" key="3">
    <citation type="journal article" date="2017" name="Genome Announc.">
        <title>Twelve Complete Reference Genomes of Clinical Isolates in the Capnocytophaga Genus.</title>
        <authorList>
            <person name="Villarma A."/>
            <person name="Gulvik C.A."/>
            <person name="Rowe L.A."/>
            <person name="Sheth M."/>
            <person name="Juieng P."/>
            <person name="Nicholson A.C."/>
            <person name="Loparev V.N."/>
            <person name="McQuiston J.R."/>
        </authorList>
    </citation>
    <scope>NUCLEOTIDE SEQUENCE [LARGE SCALE GENOMIC DNA]</scope>
    <source>
        <strain evidence="2 5">G7591</strain>
    </source>
</reference>